<name>J9GEF2_9ZZZZ</name>
<proteinExistence type="predicted"/>
<sequence length="63" mass="7803">MEDAVMMTQRDRQLMKWAKAMPDELWFEVDDYIDEAETEEAREQLRGIRRWLYRKEECRCGMI</sequence>
<protein>
    <submittedName>
        <fullName evidence="1">Uncharacterized protein</fullName>
    </submittedName>
</protein>
<accession>J9GEF2</accession>
<dbReference type="EMBL" id="AMCI01004613">
    <property type="protein sequence ID" value="EJW97744.1"/>
    <property type="molecule type" value="Genomic_DNA"/>
</dbReference>
<dbReference type="AlphaFoldDB" id="J9GEF2"/>
<comment type="caution">
    <text evidence="1">The sequence shown here is derived from an EMBL/GenBank/DDBJ whole genome shotgun (WGS) entry which is preliminary data.</text>
</comment>
<organism evidence="1">
    <name type="scientific">gut metagenome</name>
    <dbReference type="NCBI Taxonomy" id="749906"/>
    <lineage>
        <taxon>unclassified sequences</taxon>
        <taxon>metagenomes</taxon>
        <taxon>organismal metagenomes</taxon>
    </lineage>
</organism>
<evidence type="ECO:0000313" key="1">
    <source>
        <dbReference type="EMBL" id="EJW97744.1"/>
    </source>
</evidence>
<reference evidence="1" key="1">
    <citation type="journal article" date="2012" name="PLoS ONE">
        <title>Gene sets for utilization of primary and secondary nutrition supplies in the distal gut of endangered iberian lynx.</title>
        <authorList>
            <person name="Alcaide M."/>
            <person name="Messina E."/>
            <person name="Richter M."/>
            <person name="Bargiela R."/>
            <person name="Peplies J."/>
            <person name="Huws S.A."/>
            <person name="Newbold C.J."/>
            <person name="Golyshin P.N."/>
            <person name="Simon M.A."/>
            <person name="Lopez G."/>
            <person name="Yakimov M.M."/>
            <person name="Ferrer M."/>
        </authorList>
    </citation>
    <scope>NUCLEOTIDE SEQUENCE</scope>
</reference>
<gene>
    <name evidence="1" type="ORF">EVA_14150</name>
</gene>